<dbReference type="EMBL" id="CP007264">
    <property type="protein sequence ID" value="AHL23473.1"/>
    <property type="molecule type" value="Genomic_DNA"/>
</dbReference>
<dbReference type="Proteomes" id="UP000019434">
    <property type="component" value="Chromosome"/>
</dbReference>
<name>W8NW07_9EURY</name>
<organism evidence="1 2">
    <name type="scientific">Thermococcus nautili</name>
    <dbReference type="NCBI Taxonomy" id="195522"/>
    <lineage>
        <taxon>Archaea</taxon>
        <taxon>Methanobacteriati</taxon>
        <taxon>Methanobacteriota</taxon>
        <taxon>Thermococci</taxon>
        <taxon>Thermococcales</taxon>
        <taxon>Thermococcaceae</taxon>
        <taxon>Thermococcus</taxon>
    </lineage>
</organism>
<dbReference type="AlphaFoldDB" id="W8NW07"/>
<gene>
    <name evidence="1" type="ORF">BD01_1871</name>
</gene>
<evidence type="ECO:0000313" key="2">
    <source>
        <dbReference type="Proteomes" id="UP000019434"/>
    </source>
</evidence>
<evidence type="ECO:0000313" key="1">
    <source>
        <dbReference type="EMBL" id="AHL23473.1"/>
    </source>
</evidence>
<dbReference type="HOGENOM" id="CLU_2695961_0_0_2"/>
<keyword evidence="2" id="KW-1185">Reference proteome</keyword>
<sequence>MRRCFLFLIVFLTITLVTGDNYTVDVIIFTFLGYLCGIIDSGSTTKIKEPYIIGDSNEIVYLTKEELKKRMEG</sequence>
<protein>
    <submittedName>
        <fullName evidence="1">Uncharacterized protein</fullName>
    </submittedName>
</protein>
<dbReference type="KEGG" id="tnu:BD01_1871"/>
<proteinExistence type="predicted"/>
<accession>W8NW07</accession>
<reference evidence="1 2" key="1">
    <citation type="submission" date="2014-02" db="EMBL/GenBank/DDBJ databases">
        <title>Genome Sequence of an Hyperthermophilic Archaeon, Thermococcus nautili 30-1, producing viral vesicles.</title>
        <authorList>
            <person name="Oberto J."/>
            <person name="Gaudin M."/>
            <person name="Cossu M."/>
            <person name="Gorlas A."/>
            <person name="Slesarev A."/>
            <person name="Marguet E."/>
            <person name="Forterre P."/>
        </authorList>
    </citation>
    <scope>NUCLEOTIDE SEQUENCE [LARGE SCALE GENOMIC DNA]</scope>
    <source>
        <strain evidence="1 2">30-1</strain>
    </source>
</reference>